<dbReference type="PROSITE" id="PS51352">
    <property type="entry name" value="THIOREDOXIN_2"/>
    <property type="match status" value="1"/>
</dbReference>
<gene>
    <name evidence="3" type="ORF">SO694_00045221</name>
</gene>
<dbReference type="Proteomes" id="UP001363151">
    <property type="component" value="Unassembled WGS sequence"/>
</dbReference>
<evidence type="ECO:0000313" key="3">
    <source>
        <dbReference type="EMBL" id="KAK7249160.1"/>
    </source>
</evidence>
<keyword evidence="1" id="KW-0732">Signal</keyword>
<dbReference type="CDD" id="cd02961">
    <property type="entry name" value="PDI_a_family"/>
    <property type="match status" value="1"/>
</dbReference>
<dbReference type="InterPro" id="IPR013766">
    <property type="entry name" value="Thioredoxin_domain"/>
</dbReference>
<dbReference type="PROSITE" id="PS00194">
    <property type="entry name" value="THIOREDOXIN_1"/>
    <property type="match status" value="1"/>
</dbReference>
<sequence>MFRVALVALAAAVARAGHNDMFSCRGKGNCDVTEFSEANWAAKLGEEPHFVMFYAPWCGHCKQLAPKMKVAAKKLKGSGVGIGAVDVEPNSGIQAMFPDIRGFPSLKYVRSGKNSAKTAIDYNGPREADDIERWTKEQFKKYGGALAEPVEPKGWKDLYTFYGRAALDDKPVLFLVGSESEAPSWYGKLHAGLKAKDAGAAESPEKETVRLLKEAKAASKHRDVKEGIDDLLETIANAEQAAKSKGKPLFSAAYGFDGDTREAFNSSGLGAGAYNLFVAAVDRKNLGKSLVAPYAGNPIVAKRKKVDDVAAVEAFAREAAAAAAAVATFKDAYGAAAELPDFPKPASVLAAEERAAKKKAKASAVASIASEADLDAECYGAPSTKTCVVGVGAAAEDLAPLAAKFAREGFQFASMAADAPVAAALLGDDAGAPPALVVVKGGKRPRAARAFGVDAFAGLLDSVVGGGATFAKFKDGLPQWPADAAAEEAAAEEEEGDEYDL</sequence>
<reference evidence="3 4" key="1">
    <citation type="submission" date="2024-03" db="EMBL/GenBank/DDBJ databases">
        <title>Aureococcus anophagefferens CCMP1851 and Kratosvirus quantuckense: Draft genome of a second virus-susceptible host strain in the model system.</title>
        <authorList>
            <person name="Chase E."/>
            <person name="Truchon A.R."/>
            <person name="Schepens W."/>
            <person name="Wilhelm S.W."/>
        </authorList>
    </citation>
    <scope>NUCLEOTIDE SEQUENCE [LARGE SCALE GENOMIC DNA]</scope>
    <source>
        <strain evidence="3 4">CCMP1851</strain>
    </source>
</reference>
<protein>
    <submittedName>
        <fullName evidence="3">Thioredoxin domain-containing protein</fullName>
    </submittedName>
</protein>
<dbReference type="SUPFAM" id="SSF52833">
    <property type="entry name" value="Thioredoxin-like"/>
    <property type="match status" value="1"/>
</dbReference>
<evidence type="ECO:0000259" key="2">
    <source>
        <dbReference type="PROSITE" id="PS51352"/>
    </source>
</evidence>
<organism evidence="3 4">
    <name type="scientific">Aureococcus anophagefferens</name>
    <name type="common">Harmful bloom alga</name>
    <dbReference type="NCBI Taxonomy" id="44056"/>
    <lineage>
        <taxon>Eukaryota</taxon>
        <taxon>Sar</taxon>
        <taxon>Stramenopiles</taxon>
        <taxon>Ochrophyta</taxon>
        <taxon>Pelagophyceae</taxon>
        <taxon>Pelagomonadales</taxon>
        <taxon>Pelagomonadaceae</taxon>
        <taxon>Aureococcus</taxon>
    </lineage>
</organism>
<evidence type="ECO:0000256" key="1">
    <source>
        <dbReference type="SAM" id="SignalP"/>
    </source>
</evidence>
<dbReference type="PANTHER" id="PTHR45815:SF3">
    <property type="entry name" value="PROTEIN DISULFIDE-ISOMERASE A6"/>
    <property type="match status" value="1"/>
</dbReference>
<feature type="chain" id="PRO_5046500384" evidence="1">
    <location>
        <begin position="17"/>
        <end position="501"/>
    </location>
</feature>
<dbReference type="EMBL" id="JBBJCI010000082">
    <property type="protein sequence ID" value="KAK7249160.1"/>
    <property type="molecule type" value="Genomic_DNA"/>
</dbReference>
<accession>A0ABR1G7K2</accession>
<dbReference type="PANTHER" id="PTHR45815">
    <property type="entry name" value="PROTEIN DISULFIDE-ISOMERASE A6"/>
    <property type="match status" value="1"/>
</dbReference>
<name>A0ABR1G7K2_AURAN</name>
<feature type="domain" description="Thioredoxin" evidence="2">
    <location>
        <begin position="5"/>
        <end position="140"/>
    </location>
</feature>
<dbReference type="InterPro" id="IPR017937">
    <property type="entry name" value="Thioredoxin_CS"/>
</dbReference>
<proteinExistence type="predicted"/>
<dbReference type="InterPro" id="IPR036249">
    <property type="entry name" value="Thioredoxin-like_sf"/>
</dbReference>
<dbReference type="Pfam" id="PF00085">
    <property type="entry name" value="Thioredoxin"/>
    <property type="match status" value="1"/>
</dbReference>
<dbReference type="Gene3D" id="3.40.30.10">
    <property type="entry name" value="Glutaredoxin"/>
    <property type="match status" value="1"/>
</dbReference>
<comment type="caution">
    <text evidence="3">The sequence shown here is derived from an EMBL/GenBank/DDBJ whole genome shotgun (WGS) entry which is preliminary data.</text>
</comment>
<keyword evidence="4" id="KW-1185">Reference proteome</keyword>
<evidence type="ECO:0000313" key="4">
    <source>
        <dbReference type="Proteomes" id="UP001363151"/>
    </source>
</evidence>
<feature type="signal peptide" evidence="1">
    <location>
        <begin position="1"/>
        <end position="16"/>
    </location>
</feature>